<dbReference type="InterPro" id="IPR002060">
    <property type="entry name" value="Squ/phyt_synthse"/>
</dbReference>
<comment type="pathway">
    <text evidence="1">Carotenoid biosynthesis; phytoene biosynthesis.</text>
</comment>
<evidence type="ECO:0000313" key="4">
    <source>
        <dbReference type="Proteomes" id="UP000703038"/>
    </source>
</evidence>
<evidence type="ECO:0000313" key="3">
    <source>
        <dbReference type="EMBL" id="MBM7415147.1"/>
    </source>
</evidence>
<accession>A0ABS2KT78</accession>
<dbReference type="PANTHER" id="PTHR31480">
    <property type="entry name" value="BIFUNCTIONAL LYCOPENE CYCLASE/PHYTOENE SYNTHASE"/>
    <property type="match status" value="1"/>
</dbReference>
<dbReference type="EC" id="2.5.1.32" evidence="3"/>
<dbReference type="PROSITE" id="PS01044">
    <property type="entry name" value="SQUALEN_PHYTOEN_SYN_1"/>
    <property type="match status" value="1"/>
</dbReference>
<dbReference type="SUPFAM" id="SSF48576">
    <property type="entry name" value="Terpenoid synthases"/>
    <property type="match status" value="1"/>
</dbReference>
<keyword evidence="2 3" id="KW-0808">Transferase</keyword>
<organism evidence="3 4">
    <name type="scientific">Rhodococcoides corynebacterioides</name>
    <dbReference type="NCBI Taxonomy" id="53972"/>
    <lineage>
        <taxon>Bacteria</taxon>
        <taxon>Bacillati</taxon>
        <taxon>Actinomycetota</taxon>
        <taxon>Actinomycetes</taxon>
        <taxon>Mycobacteriales</taxon>
        <taxon>Nocardiaceae</taxon>
        <taxon>Rhodococcoides</taxon>
    </lineage>
</organism>
<comment type="caution">
    <text evidence="3">The sequence shown here is derived from an EMBL/GenBank/DDBJ whole genome shotgun (WGS) entry which is preliminary data.</text>
</comment>
<dbReference type="SFLD" id="SFLDG01212">
    <property type="entry name" value="Phytoene_synthase_like"/>
    <property type="match status" value="1"/>
</dbReference>
<dbReference type="InterPro" id="IPR033904">
    <property type="entry name" value="Trans_IPPS_HH"/>
</dbReference>
<dbReference type="InterPro" id="IPR008949">
    <property type="entry name" value="Isoprenoid_synthase_dom_sf"/>
</dbReference>
<name>A0ABS2KT78_9NOCA</name>
<dbReference type="RefSeq" id="WP_204868127.1">
    <property type="nucleotide sequence ID" value="NZ_JAFBBK010000001.1"/>
</dbReference>
<keyword evidence="4" id="KW-1185">Reference proteome</keyword>
<reference evidence="3 4" key="1">
    <citation type="submission" date="2021-01" db="EMBL/GenBank/DDBJ databases">
        <title>Genomics of switchgrass bacterial isolates.</title>
        <authorList>
            <person name="Shade A."/>
        </authorList>
    </citation>
    <scope>NUCLEOTIDE SEQUENCE [LARGE SCALE GENOMIC DNA]</scope>
    <source>
        <strain evidence="3 4">PvP111</strain>
    </source>
</reference>
<dbReference type="InterPro" id="IPR019845">
    <property type="entry name" value="Squalene/phytoene_synthase_CS"/>
</dbReference>
<dbReference type="SFLD" id="SFLDS00005">
    <property type="entry name" value="Isoprenoid_Synthase_Type_I"/>
    <property type="match status" value="1"/>
</dbReference>
<dbReference type="Proteomes" id="UP000703038">
    <property type="component" value="Unassembled WGS sequence"/>
</dbReference>
<protein>
    <submittedName>
        <fullName evidence="3">Phytoene synthase</fullName>
        <ecNumber evidence="3">2.5.1.32</ecNumber>
    </submittedName>
</protein>
<gene>
    <name evidence="3" type="ORF">JOE42_001880</name>
</gene>
<dbReference type="CDD" id="cd00683">
    <property type="entry name" value="Trans_IPPS_HH"/>
    <property type="match status" value="1"/>
</dbReference>
<dbReference type="SFLD" id="SFLDG01018">
    <property type="entry name" value="Squalene/Phytoene_Synthase_Lik"/>
    <property type="match status" value="1"/>
</dbReference>
<dbReference type="EMBL" id="JAFBBK010000001">
    <property type="protein sequence ID" value="MBM7415147.1"/>
    <property type="molecule type" value="Genomic_DNA"/>
</dbReference>
<sequence>MTDLPEAYALCRDVAAEHGKTYFLATRLLPTDRRPAVHALYAFARMVDDIIDVDMIAERGDDTAVALDLALLTRIEERLNEGLASTTAPPTSVPPGSDRRNELILAALFDTARRYDIPSEYFTAFMTSMLMDVPHSAIYKDRYATMDELSTYMYGSAAVIGLQMLPILGTVCPVEEARPTASALGEAFQVTNFVRDAGEDLARDRIYLPGDVLSAYGVDEDLLWWCRRTDSVDPRVRRALADIIATTRALYRTAEPGIALLEPRAREGIRVAFALYQDILEAVENDGYRSLSVRSRVGTPRRARVAATAAGRGLLVRAGERLPRPGSRAA</sequence>
<evidence type="ECO:0000256" key="1">
    <source>
        <dbReference type="ARBA" id="ARBA00004684"/>
    </source>
</evidence>
<dbReference type="InterPro" id="IPR044843">
    <property type="entry name" value="Trans_IPPS_bact-type"/>
</dbReference>
<dbReference type="Gene3D" id="1.10.600.10">
    <property type="entry name" value="Farnesyl Diphosphate Synthase"/>
    <property type="match status" value="1"/>
</dbReference>
<dbReference type="Pfam" id="PF00494">
    <property type="entry name" value="SQS_PSY"/>
    <property type="match status" value="1"/>
</dbReference>
<proteinExistence type="predicted"/>
<dbReference type="GO" id="GO:0016740">
    <property type="term" value="F:transferase activity"/>
    <property type="evidence" value="ECO:0007669"/>
    <property type="project" value="UniProtKB-KW"/>
</dbReference>
<evidence type="ECO:0000256" key="2">
    <source>
        <dbReference type="ARBA" id="ARBA00022679"/>
    </source>
</evidence>